<keyword evidence="1" id="KW-0479">Metal-binding</keyword>
<keyword evidence="3" id="KW-0862">Zinc</keyword>
<dbReference type="PROSITE" id="PS50089">
    <property type="entry name" value="ZF_RING_2"/>
    <property type="match status" value="1"/>
</dbReference>
<evidence type="ECO:0000313" key="7">
    <source>
        <dbReference type="Proteomes" id="UP000236161"/>
    </source>
</evidence>
<dbReference type="Gene3D" id="3.30.40.10">
    <property type="entry name" value="Zinc/RING finger domain, C3HC4 (zinc finger)"/>
    <property type="match status" value="1"/>
</dbReference>
<evidence type="ECO:0000259" key="5">
    <source>
        <dbReference type="PROSITE" id="PS50089"/>
    </source>
</evidence>
<organism evidence="6 7">
    <name type="scientific">Apostasia shenzhenica</name>
    <dbReference type="NCBI Taxonomy" id="1088818"/>
    <lineage>
        <taxon>Eukaryota</taxon>
        <taxon>Viridiplantae</taxon>
        <taxon>Streptophyta</taxon>
        <taxon>Embryophyta</taxon>
        <taxon>Tracheophyta</taxon>
        <taxon>Spermatophyta</taxon>
        <taxon>Magnoliopsida</taxon>
        <taxon>Liliopsida</taxon>
        <taxon>Asparagales</taxon>
        <taxon>Orchidaceae</taxon>
        <taxon>Apostasioideae</taxon>
        <taxon>Apostasia</taxon>
    </lineage>
</organism>
<evidence type="ECO:0000256" key="2">
    <source>
        <dbReference type="ARBA" id="ARBA00022771"/>
    </source>
</evidence>
<protein>
    <recommendedName>
        <fullName evidence="5">RING-type domain-containing protein</fullName>
    </recommendedName>
</protein>
<dbReference type="AlphaFoldDB" id="A0A2I0AUN6"/>
<dbReference type="PANTHER" id="PTHR42647">
    <property type="entry name" value="SBP (S-RIBONUCLEASE BINDING PROTEIN) FAMILY PROTEIN"/>
    <property type="match status" value="1"/>
</dbReference>
<gene>
    <name evidence="6" type="ORF">AXF42_Ash001355</name>
</gene>
<keyword evidence="7" id="KW-1185">Reference proteome</keyword>
<dbReference type="PANTHER" id="PTHR42647:SF72">
    <property type="entry name" value="EF-HAND CALCIUM-BINDING DOMAIN-CONTAINING PROTEIN 4A"/>
    <property type="match status" value="1"/>
</dbReference>
<evidence type="ECO:0000256" key="1">
    <source>
        <dbReference type="ARBA" id="ARBA00022723"/>
    </source>
</evidence>
<name>A0A2I0AUN6_9ASPA</name>
<keyword evidence="2 4" id="KW-0863">Zinc-finger</keyword>
<dbReference type="Pfam" id="PF13920">
    <property type="entry name" value="zf-C3HC4_3"/>
    <property type="match status" value="1"/>
</dbReference>
<feature type="domain" description="RING-type" evidence="5">
    <location>
        <begin position="205"/>
        <end position="240"/>
    </location>
</feature>
<dbReference type="OrthoDB" id="1711136at2759"/>
<dbReference type="EMBL" id="KZ451950">
    <property type="protein sequence ID" value="PKA59261.1"/>
    <property type="molecule type" value="Genomic_DNA"/>
</dbReference>
<dbReference type="InterPro" id="IPR013083">
    <property type="entry name" value="Znf_RING/FYVE/PHD"/>
</dbReference>
<evidence type="ECO:0000256" key="4">
    <source>
        <dbReference type="PROSITE-ProRule" id="PRU00175"/>
    </source>
</evidence>
<evidence type="ECO:0000256" key="3">
    <source>
        <dbReference type="ARBA" id="ARBA00022833"/>
    </source>
</evidence>
<accession>A0A2I0AUN6</accession>
<dbReference type="GO" id="GO:0004842">
    <property type="term" value="F:ubiquitin-protein transferase activity"/>
    <property type="evidence" value="ECO:0007669"/>
    <property type="project" value="TreeGrafter"/>
</dbReference>
<dbReference type="Proteomes" id="UP000236161">
    <property type="component" value="Unassembled WGS sequence"/>
</dbReference>
<proteinExistence type="predicted"/>
<reference evidence="6 7" key="1">
    <citation type="journal article" date="2017" name="Nature">
        <title>The Apostasia genome and the evolution of orchids.</title>
        <authorList>
            <person name="Zhang G.Q."/>
            <person name="Liu K.W."/>
            <person name="Li Z."/>
            <person name="Lohaus R."/>
            <person name="Hsiao Y.Y."/>
            <person name="Niu S.C."/>
            <person name="Wang J.Y."/>
            <person name="Lin Y.C."/>
            <person name="Xu Q."/>
            <person name="Chen L.J."/>
            <person name="Yoshida K."/>
            <person name="Fujiwara S."/>
            <person name="Wang Z.W."/>
            <person name="Zhang Y.Q."/>
            <person name="Mitsuda N."/>
            <person name="Wang M."/>
            <person name="Liu G.H."/>
            <person name="Pecoraro L."/>
            <person name="Huang H.X."/>
            <person name="Xiao X.J."/>
            <person name="Lin M."/>
            <person name="Wu X.Y."/>
            <person name="Wu W.L."/>
            <person name="Chen Y.Y."/>
            <person name="Chang S.B."/>
            <person name="Sakamoto S."/>
            <person name="Ohme-Takagi M."/>
            <person name="Yagi M."/>
            <person name="Zeng S.J."/>
            <person name="Shen C.Y."/>
            <person name="Yeh C.M."/>
            <person name="Luo Y.B."/>
            <person name="Tsai W.C."/>
            <person name="Van de Peer Y."/>
            <person name="Liu Z.J."/>
        </authorList>
    </citation>
    <scope>NUCLEOTIDE SEQUENCE [LARGE SCALE GENOMIC DNA]</scope>
    <source>
        <strain evidence="7">cv. Shenzhen</strain>
        <tissue evidence="6">Stem</tissue>
    </source>
</reference>
<dbReference type="GO" id="GO:0008270">
    <property type="term" value="F:zinc ion binding"/>
    <property type="evidence" value="ECO:0007669"/>
    <property type="project" value="UniProtKB-KW"/>
</dbReference>
<evidence type="ECO:0000313" key="6">
    <source>
        <dbReference type="EMBL" id="PKA59261.1"/>
    </source>
</evidence>
<dbReference type="CDD" id="cd16649">
    <property type="entry name" value="mRING-HC-C3HC5_CGRF1-like"/>
    <property type="match status" value="1"/>
</dbReference>
<dbReference type="InterPro" id="IPR001841">
    <property type="entry name" value="Znf_RING"/>
</dbReference>
<sequence>MAVHAFSPVLRAIRAPPAGDLIEAAAATGGIGEQAEQKKRPHAMLLPAGDFDGESELANGASVKRRRSTVNGNYNLFHAQSAEVETLVQIHQQQLRAGVAEILRRHGQALAAAAESWIREKDEQLDRLCRVNSALQQNLITVFSQNQQLIAAARRSEAVAAALRGHLEHIISRNDAAAGDQESCADNDAQSCCRGAGEEEWRFRCRVCGEREAAVVLLPCRHLCVCQFCEAVAGECPCCRQAKSAAVQGIQVDLNFG</sequence>